<keyword evidence="3" id="KW-1185">Reference proteome</keyword>
<evidence type="ECO:0000256" key="1">
    <source>
        <dbReference type="SAM" id="SignalP"/>
    </source>
</evidence>
<organism evidence="2 3">
    <name type="scientific">Marinobacter xiaoshiensis</name>
    <dbReference type="NCBI Taxonomy" id="3073652"/>
    <lineage>
        <taxon>Bacteria</taxon>
        <taxon>Pseudomonadati</taxon>
        <taxon>Pseudomonadota</taxon>
        <taxon>Gammaproteobacteria</taxon>
        <taxon>Pseudomonadales</taxon>
        <taxon>Marinobacteraceae</taxon>
        <taxon>Marinobacter</taxon>
    </lineage>
</organism>
<gene>
    <name evidence="2" type="ORF">RKA07_09990</name>
</gene>
<sequence length="165" mass="18166">MSASLLVMLLIGLNPVAASPLDDEIETLKAETSATAKDMATLEQKVRQLVDTRVSVFLTLGSRDGLDLDSVELFVNGKPAVSHLYTPAESRSLKQGGIQQLFMGNLVNGAHELQAVITARAANDRFVRRESSHSFKKRPGELRLEMALEANAPDYEPRVSFIEWK</sequence>
<accession>A0ABU2HH69</accession>
<feature type="chain" id="PRO_5047022298" evidence="1">
    <location>
        <begin position="19"/>
        <end position="165"/>
    </location>
</feature>
<name>A0ABU2HH69_9GAMM</name>
<proteinExistence type="predicted"/>
<evidence type="ECO:0000313" key="3">
    <source>
        <dbReference type="Proteomes" id="UP001267407"/>
    </source>
</evidence>
<reference evidence="2" key="1">
    <citation type="submission" date="2023-09" db="EMBL/GenBank/DDBJ databases">
        <title>Marinobacter sediminicola sp. nov. and Marinobacter maritimum sp. nov., isolated from marine sediment.</title>
        <authorList>
            <person name="An J."/>
        </authorList>
    </citation>
    <scope>NUCLEOTIDE SEQUENCE</scope>
    <source>
        <strain evidence="2">F60267</strain>
    </source>
</reference>
<keyword evidence="1" id="KW-0732">Signal</keyword>
<feature type="signal peptide" evidence="1">
    <location>
        <begin position="1"/>
        <end position="18"/>
    </location>
</feature>
<dbReference type="EMBL" id="JAVMBO010000014">
    <property type="protein sequence ID" value="MDS1310417.1"/>
    <property type="molecule type" value="Genomic_DNA"/>
</dbReference>
<dbReference type="Proteomes" id="UP001267407">
    <property type="component" value="Unassembled WGS sequence"/>
</dbReference>
<comment type="caution">
    <text evidence="2">The sequence shown here is derived from an EMBL/GenBank/DDBJ whole genome shotgun (WGS) entry which is preliminary data.</text>
</comment>
<evidence type="ECO:0000313" key="2">
    <source>
        <dbReference type="EMBL" id="MDS1310417.1"/>
    </source>
</evidence>
<protein>
    <submittedName>
        <fullName evidence="2">AraC family transcriptional regulator</fullName>
    </submittedName>
</protein>
<dbReference type="RefSeq" id="WP_310966246.1">
    <property type="nucleotide sequence ID" value="NZ_JAVMBO010000014.1"/>
</dbReference>